<dbReference type="AlphaFoldDB" id="A0A5B7JLA0"/>
<proteinExistence type="predicted"/>
<name>A0A5B7JLA0_PORTR</name>
<evidence type="ECO:0000256" key="1">
    <source>
        <dbReference type="SAM" id="MobiDB-lite"/>
    </source>
</evidence>
<evidence type="ECO:0000313" key="2">
    <source>
        <dbReference type="EMBL" id="MPC97510.1"/>
    </source>
</evidence>
<feature type="region of interest" description="Disordered" evidence="1">
    <location>
        <begin position="29"/>
        <end position="101"/>
    </location>
</feature>
<accession>A0A5B7JLA0</accession>
<dbReference type="Proteomes" id="UP000324222">
    <property type="component" value="Unassembled WGS sequence"/>
</dbReference>
<evidence type="ECO:0000313" key="3">
    <source>
        <dbReference type="Proteomes" id="UP000324222"/>
    </source>
</evidence>
<dbReference type="EMBL" id="VSRR010110326">
    <property type="protein sequence ID" value="MPC97510.1"/>
    <property type="molecule type" value="Genomic_DNA"/>
</dbReference>
<gene>
    <name evidence="2" type="ORF">E2C01_092828</name>
</gene>
<protein>
    <submittedName>
        <fullName evidence="2">Uncharacterized protein</fullName>
    </submittedName>
</protein>
<organism evidence="2 3">
    <name type="scientific">Portunus trituberculatus</name>
    <name type="common">Swimming crab</name>
    <name type="synonym">Neptunus trituberculatus</name>
    <dbReference type="NCBI Taxonomy" id="210409"/>
    <lineage>
        <taxon>Eukaryota</taxon>
        <taxon>Metazoa</taxon>
        <taxon>Ecdysozoa</taxon>
        <taxon>Arthropoda</taxon>
        <taxon>Crustacea</taxon>
        <taxon>Multicrustacea</taxon>
        <taxon>Malacostraca</taxon>
        <taxon>Eumalacostraca</taxon>
        <taxon>Eucarida</taxon>
        <taxon>Decapoda</taxon>
        <taxon>Pleocyemata</taxon>
        <taxon>Brachyura</taxon>
        <taxon>Eubrachyura</taxon>
        <taxon>Portunoidea</taxon>
        <taxon>Portunidae</taxon>
        <taxon>Portuninae</taxon>
        <taxon>Portunus</taxon>
    </lineage>
</organism>
<feature type="compositionally biased region" description="Basic and acidic residues" evidence="1">
    <location>
        <begin position="43"/>
        <end position="58"/>
    </location>
</feature>
<reference evidence="2" key="1">
    <citation type="submission" date="2019-05" db="EMBL/GenBank/DDBJ databases">
        <title>Another draft genome of Portunus trituberculatus and its Hox gene families provides insights of decapod evolution.</title>
        <authorList>
            <person name="Jeong J.-H."/>
            <person name="Song I."/>
            <person name="Kim S."/>
            <person name="Choi T."/>
            <person name="Kim D."/>
            <person name="Ryu S."/>
            <person name="Kim W."/>
        </authorList>
    </citation>
    <scope>NUCLEOTIDE SEQUENCE [LARGE SCALE GENOMIC DNA]</scope>
    <source>
        <tissue evidence="2">Muscle</tissue>
    </source>
</reference>
<sequence>MVEQSEENPGTFVNLHFAPVYMHVRLLRENPRRGAPGQNGLRKAGERGEPGLLRRDRNSNGVGSKAHREGGAGAACEGEPSGASRGIHELHVQEQMAETAR</sequence>
<keyword evidence="3" id="KW-1185">Reference proteome</keyword>
<comment type="caution">
    <text evidence="2">The sequence shown here is derived from an EMBL/GenBank/DDBJ whole genome shotgun (WGS) entry which is preliminary data.</text>
</comment>
<feature type="compositionally biased region" description="Low complexity" evidence="1">
    <location>
        <begin position="74"/>
        <end position="83"/>
    </location>
</feature>